<dbReference type="InterPro" id="IPR055355">
    <property type="entry name" value="ZP-C"/>
</dbReference>
<dbReference type="InterPro" id="IPR051148">
    <property type="entry name" value="Zona_Pellucida_Domain_gp"/>
</dbReference>
<dbReference type="InterPro" id="IPR001507">
    <property type="entry name" value="ZP_dom"/>
</dbReference>
<evidence type="ECO:0000313" key="16">
    <source>
        <dbReference type="Proteomes" id="UP001239994"/>
    </source>
</evidence>
<evidence type="ECO:0000256" key="4">
    <source>
        <dbReference type="ARBA" id="ARBA00022530"/>
    </source>
</evidence>
<keyword evidence="9" id="KW-1015">Disulfide bond</keyword>
<feature type="compositionally biased region" description="Pro residues" evidence="13">
    <location>
        <begin position="257"/>
        <end position="309"/>
    </location>
</feature>
<dbReference type="GO" id="GO:0035805">
    <property type="term" value="C:egg coat"/>
    <property type="evidence" value="ECO:0007669"/>
    <property type="project" value="UniProtKB-SubCell"/>
</dbReference>
<feature type="region of interest" description="Disordered" evidence="13">
    <location>
        <begin position="1"/>
        <end position="46"/>
    </location>
</feature>
<dbReference type="Gene3D" id="2.60.40.3210">
    <property type="entry name" value="Zona pellucida, ZP-N domain"/>
    <property type="match status" value="1"/>
</dbReference>
<reference evidence="15" key="1">
    <citation type="submission" date="2023-03" db="EMBL/GenBank/DDBJ databases">
        <title>Electrophorus voltai genome.</title>
        <authorList>
            <person name="Bian C."/>
        </authorList>
    </citation>
    <scope>NUCLEOTIDE SEQUENCE</scope>
    <source>
        <strain evidence="15">CB-2022</strain>
        <tissue evidence="15">Muscle</tissue>
    </source>
</reference>
<feature type="compositionally biased region" description="Low complexity" evidence="13">
    <location>
        <begin position="9"/>
        <end position="29"/>
    </location>
</feature>
<evidence type="ECO:0000256" key="6">
    <source>
        <dbReference type="ARBA" id="ARBA00022692"/>
    </source>
</evidence>
<comment type="caution">
    <text evidence="15">The sequence shown here is derived from an EMBL/GenBank/DDBJ whole genome shotgun (WGS) entry which is preliminary data.</text>
</comment>
<feature type="region of interest" description="Disordered" evidence="13">
    <location>
        <begin position="234"/>
        <end position="309"/>
    </location>
</feature>
<protein>
    <recommendedName>
        <fullName evidence="14">ZP domain-containing protein</fullName>
    </recommendedName>
</protein>
<dbReference type="Gene3D" id="2.60.40.4100">
    <property type="entry name" value="Zona pellucida, ZP-C domain"/>
    <property type="match status" value="1"/>
</dbReference>
<name>A0AAD8ZPF5_9TELE</name>
<feature type="non-terminal residue" evidence="15">
    <location>
        <position position="633"/>
    </location>
</feature>
<evidence type="ECO:0000256" key="7">
    <source>
        <dbReference type="ARBA" id="ARBA00022989"/>
    </source>
</evidence>
<dbReference type="SMART" id="SM00241">
    <property type="entry name" value="ZP"/>
    <property type="match status" value="1"/>
</dbReference>
<dbReference type="PROSITE" id="PS51034">
    <property type="entry name" value="ZP_2"/>
    <property type="match status" value="1"/>
</dbReference>
<dbReference type="GO" id="GO:0005886">
    <property type="term" value="C:plasma membrane"/>
    <property type="evidence" value="ECO:0007669"/>
    <property type="project" value="UniProtKB-SubCell"/>
</dbReference>
<keyword evidence="4" id="KW-0272">Extracellular matrix</keyword>
<dbReference type="AlphaFoldDB" id="A0AAD8ZPF5"/>
<evidence type="ECO:0000256" key="13">
    <source>
        <dbReference type="SAM" id="MobiDB-lite"/>
    </source>
</evidence>
<keyword evidence="2" id="KW-1003">Cell membrane</keyword>
<gene>
    <name evidence="15" type="ORF">P4O66_021393</name>
</gene>
<evidence type="ECO:0000256" key="1">
    <source>
        <dbReference type="ARBA" id="ARBA00004251"/>
    </source>
</evidence>
<dbReference type="Proteomes" id="UP001239994">
    <property type="component" value="Unassembled WGS sequence"/>
</dbReference>
<sequence length="633" mass="69300">MQAPKPVGATTTPMNTTATTTAAATIEATVPPFQPPTGHYTSPHHTPYNPSPYLYPSYYPHYHEDPLPPVQPTAEYTTRRISVPKRTQKPQMSSGNQLPQLPQVPIFPVLPTASPKMLPPSLNCTKDRFVVVLPSAKMESIKVKDVKRNVWVPVISAPADCEYSMLHEGKWVALFSPLPACHMRTLSPSILSLSLKFWDPALLRHRTLQLQCSYTSPQTAAMVPTLPWTWPTSSLKPKPVATPSQPSKPSQPQQSVAPPPLSEQSVAPPPLSEQSVAPPPLSEQSVAPPPLSEQSVAPPPLSEQSVAPPPFSQPLLTLPFYPPKPTAQSFQPPKHILATSWPTEHSLLPEITPLLSQTDTPQVRCYSQNMSVSLPPGPITGLTVHKCTADRNFVFSIPASLTDPPLSPAFLVAAGNSSCTPQRVVGDSALFKIPLDGCGVHRYEVGNSVIYMLEILNTLQSLSVSYGTITRDSPFRLLVECRYLPGAVASVGYLVKSPSLIPSIRAQGVFGVQLRIAKDQQYSSYYPQYHRPLRKLLGKPLYLEVRLLNPPDPSMVLLVHYCVAYPRSAHSVWILIYDGCPNPLDVTSTLMSPPPPQEAVANHVKRFTISTFQFLKSSSGQLETGGLRKKEEE</sequence>
<dbReference type="PANTHER" id="PTHR23343">
    <property type="entry name" value="ZONA PELLUCIDA SPERM-BINDING PROTEIN"/>
    <property type="match status" value="1"/>
</dbReference>
<proteinExistence type="predicted"/>
<dbReference type="InterPro" id="IPR055356">
    <property type="entry name" value="ZP-N"/>
</dbReference>
<evidence type="ECO:0000256" key="10">
    <source>
        <dbReference type="ARBA" id="ARBA00023180"/>
    </source>
</evidence>
<evidence type="ECO:0000256" key="3">
    <source>
        <dbReference type="ARBA" id="ARBA00022525"/>
    </source>
</evidence>
<evidence type="ECO:0000256" key="2">
    <source>
        <dbReference type="ARBA" id="ARBA00022475"/>
    </source>
</evidence>
<dbReference type="EMBL" id="JAROKS010000006">
    <property type="protein sequence ID" value="KAK1802852.1"/>
    <property type="molecule type" value="Genomic_DNA"/>
</dbReference>
<organism evidence="15 16">
    <name type="scientific">Electrophorus voltai</name>
    <dbReference type="NCBI Taxonomy" id="2609070"/>
    <lineage>
        <taxon>Eukaryota</taxon>
        <taxon>Metazoa</taxon>
        <taxon>Chordata</taxon>
        <taxon>Craniata</taxon>
        <taxon>Vertebrata</taxon>
        <taxon>Euteleostomi</taxon>
        <taxon>Actinopterygii</taxon>
        <taxon>Neopterygii</taxon>
        <taxon>Teleostei</taxon>
        <taxon>Ostariophysi</taxon>
        <taxon>Gymnotiformes</taxon>
        <taxon>Gymnotoidei</taxon>
        <taxon>Gymnotidae</taxon>
        <taxon>Electrophorus</taxon>
    </lineage>
</organism>
<keyword evidence="10" id="KW-0325">Glycoprotein</keyword>
<dbReference type="Pfam" id="PF23344">
    <property type="entry name" value="ZP-N"/>
    <property type="match status" value="1"/>
</dbReference>
<keyword evidence="11" id="KW-0278">Fertilization</keyword>
<keyword evidence="5" id="KW-0165">Cleavage on pair of basic residues</keyword>
<evidence type="ECO:0000256" key="5">
    <source>
        <dbReference type="ARBA" id="ARBA00022685"/>
    </source>
</evidence>
<evidence type="ECO:0000313" key="15">
    <source>
        <dbReference type="EMBL" id="KAK1802852.1"/>
    </source>
</evidence>
<evidence type="ECO:0000256" key="12">
    <source>
        <dbReference type="ARBA" id="ARBA00024183"/>
    </source>
</evidence>
<accession>A0AAD8ZPF5</accession>
<keyword evidence="3" id="KW-0964">Secreted</keyword>
<comment type="subcellular location">
    <subcellularLocation>
        <location evidence="1">Cell membrane</location>
        <topology evidence="1">Single-pass type I membrane protein</topology>
    </subcellularLocation>
    <subcellularLocation>
        <location evidence="12">Zona pellucida</location>
    </subcellularLocation>
</comment>
<feature type="domain" description="ZP" evidence="14">
    <location>
        <begin position="386"/>
        <end position="633"/>
    </location>
</feature>
<evidence type="ECO:0000256" key="9">
    <source>
        <dbReference type="ARBA" id="ARBA00023157"/>
    </source>
</evidence>
<dbReference type="PANTHER" id="PTHR23343:SF117">
    <property type="entry name" value="ZONA PELLUCIDA SPERM-BINDING PROTEIN 4-LIKE ISOFORM X1"/>
    <property type="match status" value="1"/>
</dbReference>
<evidence type="ECO:0000256" key="11">
    <source>
        <dbReference type="ARBA" id="ARBA00023279"/>
    </source>
</evidence>
<keyword evidence="7" id="KW-1133">Transmembrane helix</keyword>
<dbReference type="GO" id="GO:0032190">
    <property type="term" value="F:acrosin binding"/>
    <property type="evidence" value="ECO:0007669"/>
    <property type="project" value="TreeGrafter"/>
</dbReference>
<evidence type="ECO:0000256" key="8">
    <source>
        <dbReference type="ARBA" id="ARBA00023136"/>
    </source>
</evidence>
<dbReference type="InterPro" id="IPR042235">
    <property type="entry name" value="ZP-C_dom"/>
</dbReference>
<dbReference type="Pfam" id="PF00100">
    <property type="entry name" value="Zona_pellucida"/>
    <property type="match status" value="1"/>
</dbReference>
<dbReference type="GO" id="GO:0060468">
    <property type="term" value="P:prevention of polyspermy"/>
    <property type="evidence" value="ECO:0007669"/>
    <property type="project" value="TreeGrafter"/>
</dbReference>
<evidence type="ECO:0000259" key="14">
    <source>
        <dbReference type="PROSITE" id="PS51034"/>
    </source>
</evidence>
<dbReference type="GO" id="GO:0035804">
    <property type="term" value="F:structural constituent of egg coat"/>
    <property type="evidence" value="ECO:0007669"/>
    <property type="project" value="TreeGrafter"/>
</dbReference>
<feature type="compositionally biased region" description="Low complexity" evidence="13">
    <location>
        <begin position="243"/>
        <end position="256"/>
    </location>
</feature>
<keyword evidence="6" id="KW-0812">Transmembrane</keyword>
<keyword evidence="16" id="KW-1185">Reference proteome</keyword>
<keyword evidence="8" id="KW-0472">Membrane</keyword>
<dbReference type="GO" id="GO:0007339">
    <property type="term" value="P:binding of sperm to zona pellucida"/>
    <property type="evidence" value="ECO:0007669"/>
    <property type="project" value="TreeGrafter"/>
</dbReference>